<evidence type="ECO:0000256" key="2">
    <source>
        <dbReference type="SAM" id="Phobius"/>
    </source>
</evidence>
<dbReference type="EMBL" id="BOMG01000064">
    <property type="protein sequence ID" value="GID56888.1"/>
    <property type="molecule type" value="Genomic_DNA"/>
</dbReference>
<name>A0ABQ3XEH7_9ACTN</name>
<keyword evidence="4" id="KW-1185">Reference proteome</keyword>
<keyword evidence="2" id="KW-1133">Transmembrane helix</keyword>
<reference evidence="3 4" key="1">
    <citation type="submission" date="2021-01" db="EMBL/GenBank/DDBJ databases">
        <title>Whole genome shotgun sequence of Actinoplanes couchii NBRC 106145.</title>
        <authorList>
            <person name="Komaki H."/>
            <person name="Tamura T."/>
        </authorList>
    </citation>
    <scope>NUCLEOTIDE SEQUENCE [LARGE SCALE GENOMIC DNA]</scope>
    <source>
        <strain evidence="3 4">NBRC 106145</strain>
    </source>
</reference>
<feature type="transmembrane region" description="Helical" evidence="2">
    <location>
        <begin position="144"/>
        <end position="167"/>
    </location>
</feature>
<feature type="region of interest" description="Disordered" evidence="1">
    <location>
        <begin position="230"/>
        <end position="250"/>
    </location>
</feature>
<evidence type="ECO:0008006" key="5">
    <source>
        <dbReference type="Google" id="ProtNLM"/>
    </source>
</evidence>
<evidence type="ECO:0000256" key="1">
    <source>
        <dbReference type="SAM" id="MobiDB-lite"/>
    </source>
</evidence>
<organism evidence="3 4">
    <name type="scientific">Actinoplanes couchii</name>
    <dbReference type="NCBI Taxonomy" id="403638"/>
    <lineage>
        <taxon>Bacteria</taxon>
        <taxon>Bacillati</taxon>
        <taxon>Actinomycetota</taxon>
        <taxon>Actinomycetes</taxon>
        <taxon>Micromonosporales</taxon>
        <taxon>Micromonosporaceae</taxon>
        <taxon>Actinoplanes</taxon>
    </lineage>
</organism>
<keyword evidence="2" id="KW-0472">Membrane</keyword>
<feature type="transmembrane region" description="Helical" evidence="2">
    <location>
        <begin position="209"/>
        <end position="226"/>
    </location>
</feature>
<evidence type="ECO:0000313" key="3">
    <source>
        <dbReference type="EMBL" id="GID56888.1"/>
    </source>
</evidence>
<protein>
    <recommendedName>
        <fullName evidence="5">DUF998 domain-containing protein</fullName>
    </recommendedName>
</protein>
<feature type="transmembrane region" description="Helical" evidence="2">
    <location>
        <begin position="106"/>
        <end position="124"/>
    </location>
</feature>
<dbReference type="Pfam" id="PF06197">
    <property type="entry name" value="DUF998"/>
    <property type="match status" value="1"/>
</dbReference>
<proteinExistence type="predicted"/>
<accession>A0ABQ3XEH7</accession>
<dbReference type="RefSeq" id="WP_203798904.1">
    <property type="nucleotide sequence ID" value="NZ_BAAAQE010000094.1"/>
</dbReference>
<dbReference type="InterPro" id="IPR009339">
    <property type="entry name" value="DUF998"/>
</dbReference>
<feature type="transmembrane region" description="Helical" evidence="2">
    <location>
        <begin position="52"/>
        <end position="69"/>
    </location>
</feature>
<evidence type="ECO:0000313" key="4">
    <source>
        <dbReference type="Proteomes" id="UP000612282"/>
    </source>
</evidence>
<gene>
    <name evidence="3" type="ORF">Aco03nite_052920</name>
</gene>
<comment type="caution">
    <text evidence="3">The sequence shown here is derived from an EMBL/GenBank/DDBJ whole genome shotgun (WGS) entry which is preliminary data.</text>
</comment>
<keyword evidence="2" id="KW-0812">Transmembrane</keyword>
<sequence length="250" mass="25650">MTRIRLTAVAAALAVAGGAGTMMFTLAAGPEPWWYGYVSEAGTDEQPYAIPYRWGLVTLALGVALLGVARSALPGRSVQPAGVRARLAGLLAGTPRFRGRLADGRVTVWALAVAAVLAAVSGAVPCSHECPLPPYEPTTLADVVHAGASVVGMVVLAGAMAAMWFTATDRAVRWLSGVAVLTMVPLGAALAVIMLAVGRATTGAVVERLVLLIAVVWLIGTALFTARTAGRDREPDRAGDPTSPGPTPHP</sequence>
<feature type="compositionally biased region" description="Basic and acidic residues" evidence="1">
    <location>
        <begin position="230"/>
        <end position="239"/>
    </location>
</feature>
<feature type="transmembrane region" description="Helical" evidence="2">
    <location>
        <begin position="174"/>
        <end position="197"/>
    </location>
</feature>
<dbReference type="Proteomes" id="UP000612282">
    <property type="component" value="Unassembled WGS sequence"/>
</dbReference>